<sequence length="151" mass="15182">MSHTMPHKKVGLLVAGVTAVAGLAGCGGATSSTSTAPSAVSSSEPAPSAPAEGPTAVRTVKLEVLGEGRAVQPIMYVGDFNGTETGGMTLPWSKTVTLELTPAEQKVGKLVSVVAGGVQTTDGQITEGSCRISVDGRKVVAAKGLCEYKVK</sequence>
<accession>A0ABT1JQZ4</accession>
<dbReference type="RefSeq" id="WP_253765119.1">
    <property type="nucleotide sequence ID" value="NZ_BAAAVE010000024.1"/>
</dbReference>
<evidence type="ECO:0000313" key="2">
    <source>
        <dbReference type="EMBL" id="MCP2344156.1"/>
    </source>
</evidence>
<reference evidence="2 3" key="1">
    <citation type="submission" date="2022-06" db="EMBL/GenBank/DDBJ databases">
        <title>Sequencing the genomes of 1000 actinobacteria strains.</title>
        <authorList>
            <person name="Klenk H.-P."/>
        </authorList>
    </citation>
    <scope>NUCLEOTIDE SEQUENCE [LARGE SCALE GENOMIC DNA]</scope>
    <source>
        <strain evidence="2 3">DSM 44170</strain>
    </source>
</reference>
<dbReference type="Proteomes" id="UP001320766">
    <property type="component" value="Unassembled WGS sequence"/>
</dbReference>
<dbReference type="EMBL" id="JAMZEC010000001">
    <property type="protein sequence ID" value="MCP2344156.1"/>
    <property type="molecule type" value="Genomic_DNA"/>
</dbReference>
<evidence type="ECO:0000313" key="3">
    <source>
        <dbReference type="Proteomes" id="UP001320766"/>
    </source>
</evidence>
<comment type="caution">
    <text evidence="2">The sequence shown here is derived from an EMBL/GenBank/DDBJ whole genome shotgun (WGS) entry which is preliminary data.</text>
</comment>
<evidence type="ECO:0000256" key="1">
    <source>
        <dbReference type="SAM" id="MobiDB-lite"/>
    </source>
</evidence>
<dbReference type="Gene3D" id="2.60.40.2880">
    <property type="entry name" value="MmpS1-5, C-terminal soluble domain"/>
    <property type="match status" value="1"/>
</dbReference>
<organism evidence="2 3">
    <name type="scientific">Nonomuraea roseoviolacea subsp. carminata</name>
    <dbReference type="NCBI Taxonomy" id="160689"/>
    <lineage>
        <taxon>Bacteria</taxon>
        <taxon>Bacillati</taxon>
        <taxon>Actinomycetota</taxon>
        <taxon>Actinomycetes</taxon>
        <taxon>Streptosporangiales</taxon>
        <taxon>Streptosporangiaceae</taxon>
        <taxon>Nonomuraea</taxon>
    </lineage>
</organism>
<feature type="region of interest" description="Disordered" evidence="1">
    <location>
        <begin position="31"/>
        <end position="55"/>
    </location>
</feature>
<keyword evidence="3" id="KW-1185">Reference proteome</keyword>
<protein>
    <submittedName>
        <fullName evidence="2">ABC-type glycerol-3-phosphate transport system substrate-binding protein</fullName>
    </submittedName>
</protein>
<gene>
    <name evidence="2" type="ORF">HD595_000278</name>
</gene>
<name>A0ABT1JQZ4_9ACTN</name>
<dbReference type="InterPro" id="IPR038468">
    <property type="entry name" value="MmpS_C"/>
</dbReference>
<proteinExistence type="predicted"/>